<dbReference type="PANTHER" id="PTHR34183">
    <property type="entry name" value="ENDOLYTIC PEPTIDOGLYCAN TRANSGLYCOSYLASE RLPA"/>
    <property type="match status" value="1"/>
</dbReference>
<reference evidence="3 4" key="1">
    <citation type="submission" date="2018-03" db="EMBL/GenBank/DDBJ databases">
        <title>Aquarubrobacter algicola gen. nov., sp. nov., a novel actinobacterium isolated from shallow eutrophic lake during the end of cyanobacterial harmful algal blooms.</title>
        <authorList>
            <person name="Chun S.J."/>
        </authorList>
    </citation>
    <scope>NUCLEOTIDE SEQUENCE [LARGE SCALE GENOMIC DNA]</scope>
    <source>
        <strain evidence="3 4">Seoho-28</strain>
    </source>
</reference>
<feature type="signal peptide" evidence="1">
    <location>
        <begin position="1"/>
        <end position="28"/>
    </location>
</feature>
<protein>
    <recommendedName>
        <fullName evidence="2">RlpA-like protein double-psi beta-barrel domain-containing protein</fullName>
    </recommendedName>
</protein>
<dbReference type="RefSeq" id="WP_107571137.1">
    <property type="nucleotide sequence ID" value="NZ_PYYB01000004.1"/>
</dbReference>
<dbReference type="InterPro" id="IPR036908">
    <property type="entry name" value="RlpA-like_sf"/>
</dbReference>
<comment type="caution">
    <text evidence="3">The sequence shown here is derived from an EMBL/GenBank/DDBJ whole genome shotgun (WGS) entry which is preliminary data.</text>
</comment>
<dbReference type="PANTHER" id="PTHR34183:SF8">
    <property type="entry name" value="ENDOLYTIC PEPTIDOGLYCAN TRANSGLYCOSYLASE RLPA-RELATED"/>
    <property type="match status" value="1"/>
</dbReference>
<dbReference type="CDD" id="cd22268">
    <property type="entry name" value="DPBB_RlpA-like"/>
    <property type="match status" value="1"/>
</dbReference>
<name>A0A2T4UCT6_9ACTN</name>
<dbReference type="OrthoDB" id="9779128at2"/>
<dbReference type="InterPro" id="IPR009009">
    <property type="entry name" value="RlpA-like_DPBB"/>
</dbReference>
<evidence type="ECO:0000256" key="1">
    <source>
        <dbReference type="SAM" id="SignalP"/>
    </source>
</evidence>
<gene>
    <name evidence="3" type="ORF">C7Y72_20920</name>
</gene>
<dbReference type="AlphaFoldDB" id="A0A2T4UCT6"/>
<evidence type="ECO:0000313" key="4">
    <source>
        <dbReference type="Proteomes" id="UP000240739"/>
    </source>
</evidence>
<keyword evidence="1" id="KW-0732">Signal</keyword>
<proteinExistence type="predicted"/>
<dbReference type="EMBL" id="PYYB01000004">
    <property type="protein sequence ID" value="PTL55036.1"/>
    <property type="molecule type" value="Genomic_DNA"/>
</dbReference>
<feature type="domain" description="RlpA-like protein double-psi beta-barrel" evidence="2">
    <location>
        <begin position="244"/>
        <end position="322"/>
    </location>
</feature>
<feature type="chain" id="PRO_5015598488" description="RlpA-like protein double-psi beta-barrel domain-containing protein" evidence="1">
    <location>
        <begin position="29"/>
        <end position="326"/>
    </location>
</feature>
<dbReference type="Pfam" id="PF03330">
    <property type="entry name" value="DPBB_1"/>
    <property type="match status" value="1"/>
</dbReference>
<accession>A0A2T4UCT6</accession>
<evidence type="ECO:0000259" key="2">
    <source>
        <dbReference type="Pfam" id="PF03330"/>
    </source>
</evidence>
<evidence type="ECO:0000313" key="3">
    <source>
        <dbReference type="EMBL" id="PTL55036.1"/>
    </source>
</evidence>
<organism evidence="3 4">
    <name type="scientific">Paraconexibacter algicola</name>
    <dbReference type="NCBI Taxonomy" id="2133960"/>
    <lineage>
        <taxon>Bacteria</taxon>
        <taxon>Bacillati</taxon>
        <taxon>Actinomycetota</taxon>
        <taxon>Thermoleophilia</taxon>
        <taxon>Solirubrobacterales</taxon>
        <taxon>Paraconexibacteraceae</taxon>
        <taxon>Paraconexibacter</taxon>
    </lineage>
</organism>
<keyword evidence="4" id="KW-1185">Reference proteome</keyword>
<sequence length="326" mass="34272">MKPSVSRSRAVTAAGALSLAVVPATASAQSPQTTAPQATASAAPVSASLHDSHVRYGSRVTVSGRIAQSGTVQPVVLEYRPRGGQWSAVAQDETDKAGRYRLRATVRRNGALRVVLAGRPATAVAAGPTAAAPTTSRELAVRVAAALRTTKVRRDVVAGRAATVSGTVLPAAAGRVVRLQVRRGGTWRTVDRDATSRGGRYALSWRTARIGRMSMRVRVGADRATTATRRTLGRLNVYRRVFVSWYGPGFYGGRTACGQTLGYGTLGVAHKSLPCGTKVTFRLRGRSVTVPVIDRGPYVGGREYDLTGATKRALGFGSTGTVLSTV</sequence>
<dbReference type="Proteomes" id="UP000240739">
    <property type="component" value="Unassembled WGS sequence"/>
</dbReference>
<dbReference type="Gene3D" id="2.40.40.10">
    <property type="entry name" value="RlpA-like domain"/>
    <property type="match status" value="1"/>
</dbReference>